<evidence type="ECO:0000256" key="1">
    <source>
        <dbReference type="SAM" id="MobiDB-lite"/>
    </source>
</evidence>
<accession>A0A8X6H6Z7</accession>
<reference evidence="3" key="1">
    <citation type="submission" date="2020-07" db="EMBL/GenBank/DDBJ databases">
        <title>Multicomponent nature underlies the extraordinary mechanical properties of spider dragline silk.</title>
        <authorList>
            <person name="Kono N."/>
            <person name="Nakamura H."/>
            <person name="Mori M."/>
            <person name="Yoshida Y."/>
            <person name="Ohtoshi R."/>
            <person name="Malay A.D."/>
            <person name="Moran D.A.P."/>
            <person name="Tomita M."/>
            <person name="Numata K."/>
            <person name="Arakawa K."/>
        </authorList>
    </citation>
    <scope>NUCLEOTIDE SEQUENCE</scope>
</reference>
<keyword evidence="4" id="KW-1185">Reference proteome</keyword>
<feature type="transmembrane region" description="Helical" evidence="2">
    <location>
        <begin position="46"/>
        <end position="67"/>
    </location>
</feature>
<dbReference type="EMBL" id="BMAO01010604">
    <property type="protein sequence ID" value="GFQ68282.1"/>
    <property type="molecule type" value="Genomic_DNA"/>
</dbReference>
<evidence type="ECO:0000313" key="4">
    <source>
        <dbReference type="Proteomes" id="UP000887116"/>
    </source>
</evidence>
<proteinExistence type="predicted"/>
<keyword evidence="2" id="KW-1133">Transmembrane helix</keyword>
<keyword evidence="2" id="KW-0472">Membrane</keyword>
<gene>
    <name evidence="3" type="ORF">TNCT_456841</name>
</gene>
<evidence type="ECO:0000313" key="3">
    <source>
        <dbReference type="EMBL" id="GFQ68282.1"/>
    </source>
</evidence>
<feature type="region of interest" description="Disordered" evidence="1">
    <location>
        <begin position="1"/>
        <end position="20"/>
    </location>
</feature>
<comment type="caution">
    <text evidence="3">The sequence shown here is derived from an EMBL/GenBank/DDBJ whole genome shotgun (WGS) entry which is preliminary data.</text>
</comment>
<sequence length="108" mass="12542">MLPITPGLCTGKPQTWKPSNLRHRPHNSAPKGHCDCQHSNGTHKGIILLIFSYFYYIWNCVLNRGIFVRSNASHTQGDVYTVILWNIFLKSILSISRRTLTYDWKKMH</sequence>
<keyword evidence="2" id="KW-0812">Transmembrane</keyword>
<dbReference type="Proteomes" id="UP000887116">
    <property type="component" value="Unassembled WGS sequence"/>
</dbReference>
<evidence type="ECO:0000256" key="2">
    <source>
        <dbReference type="SAM" id="Phobius"/>
    </source>
</evidence>
<protein>
    <submittedName>
        <fullName evidence="3">Uncharacterized protein</fullName>
    </submittedName>
</protein>
<organism evidence="3 4">
    <name type="scientific">Trichonephila clavata</name>
    <name type="common">Joro spider</name>
    <name type="synonym">Nephila clavata</name>
    <dbReference type="NCBI Taxonomy" id="2740835"/>
    <lineage>
        <taxon>Eukaryota</taxon>
        <taxon>Metazoa</taxon>
        <taxon>Ecdysozoa</taxon>
        <taxon>Arthropoda</taxon>
        <taxon>Chelicerata</taxon>
        <taxon>Arachnida</taxon>
        <taxon>Araneae</taxon>
        <taxon>Araneomorphae</taxon>
        <taxon>Entelegynae</taxon>
        <taxon>Araneoidea</taxon>
        <taxon>Nephilidae</taxon>
        <taxon>Trichonephila</taxon>
    </lineage>
</organism>
<name>A0A8X6H6Z7_TRICU</name>
<dbReference type="AlphaFoldDB" id="A0A8X6H6Z7"/>